<protein>
    <recommendedName>
        <fullName evidence="4">ABC transporter substrate-binding protein</fullName>
    </recommendedName>
</protein>
<dbReference type="InterPro" id="IPR050490">
    <property type="entry name" value="Bact_solute-bd_prot1"/>
</dbReference>
<gene>
    <name evidence="2" type="ORF">UC3_02995</name>
</gene>
<dbReference type="RefSeq" id="WP_010769629.1">
    <property type="nucleotide sequence ID" value="NZ_ASWE01000001.1"/>
</dbReference>
<evidence type="ECO:0000256" key="1">
    <source>
        <dbReference type="SAM" id="SignalP"/>
    </source>
</evidence>
<keyword evidence="3" id="KW-1185">Reference proteome</keyword>
<dbReference type="PANTHER" id="PTHR43649:SF12">
    <property type="entry name" value="DIACETYLCHITOBIOSE BINDING PROTEIN DASA"/>
    <property type="match status" value="1"/>
</dbReference>
<dbReference type="Gene3D" id="3.40.190.10">
    <property type="entry name" value="Periplasmic binding protein-like II"/>
    <property type="match status" value="2"/>
</dbReference>
<feature type="signal peptide" evidence="1">
    <location>
        <begin position="1"/>
        <end position="21"/>
    </location>
</feature>
<dbReference type="AlphaFoldDB" id="R3W4V1"/>
<reference evidence="2 3" key="1">
    <citation type="submission" date="2013-02" db="EMBL/GenBank/DDBJ databases">
        <title>The Genome Sequence of Enterococcus phoeniculicola BAA-412.</title>
        <authorList>
            <consortium name="The Broad Institute Genome Sequencing Platform"/>
            <consortium name="The Broad Institute Genome Sequencing Center for Infectious Disease"/>
            <person name="Earl A.M."/>
            <person name="Gilmore M.S."/>
            <person name="Lebreton F."/>
            <person name="Walker B."/>
            <person name="Young S.K."/>
            <person name="Zeng Q."/>
            <person name="Gargeya S."/>
            <person name="Fitzgerald M."/>
            <person name="Haas B."/>
            <person name="Abouelleil A."/>
            <person name="Alvarado L."/>
            <person name="Arachchi H.M."/>
            <person name="Berlin A.M."/>
            <person name="Chapman S.B."/>
            <person name="Dewar J."/>
            <person name="Goldberg J."/>
            <person name="Griggs A."/>
            <person name="Gujja S."/>
            <person name="Hansen M."/>
            <person name="Howarth C."/>
            <person name="Imamovic A."/>
            <person name="Larimer J."/>
            <person name="McCowan C."/>
            <person name="Murphy C."/>
            <person name="Neiman D."/>
            <person name="Pearson M."/>
            <person name="Priest M."/>
            <person name="Roberts A."/>
            <person name="Saif S."/>
            <person name="Shea T."/>
            <person name="Sisk P."/>
            <person name="Sykes S."/>
            <person name="Wortman J."/>
            <person name="Nusbaum C."/>
            <person name="Birren B."/>
        </authorList>
    </citation>
    <scope>NUCLEOTIDE SEQUENCE [LARGE SCALE GENOMIC DNA]</scope>
    <source>
        <strain evidence="2 3">ATCC BAA-412</strain>
    </source>
</reference>
<evidence type="ECO:0000313" key="2">
    <source>
        <dbReference type="EMBL" id="EOL42642.1"/>
    </source>
</evidence>
<dbReference type="eggNOG" id="COG1653">
    <property type="taxonomic scope" value="Bacteria"/>
</dbReference>
<organism evidence="2 3">
    <name type="scientific">Enterococcus phoeniculicola ATCC BAA-412</name>
    <dbReference type="NCBI Taxonomy" id="1158610"/>
    <lineage>
        <taxon>Bacteria</taxon>
        <taxon>Bacillati</taxon>
        <taxon>Bacillota</taxon>
        <taxon>Bacilli</taxon>
        <taxon>Lactobacillales</taxon>
        <taxon>Enterococcaceae</taxon>
        <taxon>Enterococcus</taxon>
    </lineage>
</organism>
<dbReference type="STRING" id="154621.RV11_GL002964"/>
<feature type="chain" id="PRO_5038587341" description="ABC transporter substrate-binding protein" evidence="1">
    <location>
        <begin position="22"/>
        <end position="576"/>
    </location>
</feature>
<comment type="caution">
    <text evidence="2">The sequence shown here is derived from an EMBL/GenBank/DDBJ whole genome shotgun (WGS) entry which is preliminary data.</text>
</comment>
<evidence type="ECO:0008006" key="4">
    <source>
        <dbReference type="Google" id="ProtNLM"/>
    </source>
</evidence>
<dbReference type="EMBL" id="AJAT01000017">
    <property type="protein sequence ID" value="EOL42642.1"/>
    <property type="molecule type" value="Genomic_DNA"/>
</dbReference>
<keyword evidence="1" id="KW-0732">Signal</keyword>
<sequence>MNLKKKIVTGLLGVSLIASLAACGSEKKESKTDKDELLTVDVYDGLANYMGIQKGWFADIVKKKFNIELNIIAPNVAGNGDTLYQTRTAAGDLGDLIIVDNGKQYNELVQGGLLYDSTDLYQKMDNLKKYDAAVQHLNDGSEGIYGFPTSVSSLSPTTPSEGLELNYGAYIRWDLYGKENYPEMNSVEDLLPVLKKMQEANPTTESGKKVYAFSLFSDWDGNMMNMAKQLGTLYGYDELGFVLAKADGSDYQSIIDSDSQYVRALKFYYEANQMGLVDPESTTQNYDTMYSKYQDGQVLFSWWPWLGQAAYNTTTNLAKGEGFMLAPIKDQTIFSYGAEVYGGKQFIGIGTKAKDPERLAEFVDWLYSPEGALANTSQTQGSAGIEGLTWEMNKEGQPELTEFGKEALLGGDATVPKEYGGGSYKDGVSALNVNTVLGIDNNPDNGYPYNYTMWETYQKENTDPLKQDWTKQMDGAETTLDYLEASKQIEVAPGASYVAPEDNSEISVLRNQIKSTIIEYSWKMSFAKDEKEFNKLLKEMQDTAKGLGYEQVFEVDMANAKDQNEQRISVAKEFAE</sequence>
<proteinExistence type="predicted"/>
<dbReference type="Proteomes" id="UP000013785">
    <property type="component" value="Unassembled WGS sequence"/>
</dbReference>
<evidence type="ECO:0000313" key="3">
    <source>
        <dbReference type="Proteomes" id="UP000013785"/>
    </source>
</evidence>
<accession>R3W4V1</accession>
<dbReference type="PANTHER" id="PTHR43649">
    <property type="entry name" value="ARABINOSE-BINDING PROTEIN-RELATED"/>
    <property type="match status" value="1"/>
</dbReference>
<dbReference type="SUPFAM" id="SSF53850">
    <property type="entry name" value="Periplasmic binding protein-like II"/>
    <property type="match status" value="1"/>
</dbReference>
<dbReference type="PATRIC" id="fig|1158610.3.peg.2977"/>
<dbReference type="HOGENOM" id="CLU_033229_0_0_9"/>
<dbReference type="OrthoDB" id="3235892at2"/>
<name>R3W4V1_9ENTE</name>
<dbReference type="PROSITE" id="PS51257">
    <property type="entry name" value="PROKAR_LIPOPROTEIN"/>
    <property type="match status" value="1"/>
</dbReference>